<evidence type="ECO:0000313" key="2">
    <source>
        <dbReference type="Proteomes" id="UP000199397"/>
    </source>
</evidence>
<organism evidence="1 2">
    <name type="scientific">Thiothrix caldifontis</name>
    <dbReference type="NCBI Taxonomy" id="525918"/>
    <lineage>
        <taxon>Bacteria</taxon>
        <taxon>Pseudomonadati</taxon>
        <taxon>Pseudomonadota</taxon>
        <taxon>Gammaproteobacteria</taxon>
        <taxon>Thiotrichales</taxon>
        <taxon>Thiotrichaceae</taxon>
        <taxon>Thiothrix</taxon>
    </lineage>
</organism>
<dbReference type="RefSeq" id="WP_093070551.1">
    <property type="nucleotide sequence ID" value="NZ_FNQP01000031.1"/>
</dbReference>
<protein>
    <submittedName>
        <fullName evidence="1">Uncharacterized protein</fullName>
    </submittedName>
</protein>
<dbReference type="Gene3D" id="2.40.160.10">
    <property type="entry name" value="Porin"/>
    <property type="match status" value="1"/>
</dbReference>
<sequence length="441" mass="48230">MKGNIALGVLLVSGHVLAVEVEPLLYVDSVIYGDSEGGDAGSYAGEALGVYNVHSDGAGGHEGHSHGGLEQGAHIRSIEAGLDWQASDKLDGRIKGVILPEDGEAELEEAWARYRLPANTSVKAGKLLSAFGANNIHPHESEFVQQNLPVQMLLDGGLIEKGVQLEWQPEIAGTHLKTGVELLDGGNRGIAAQEESVTGYQTSKGKTANISYPEHPDFPQVSHVYLKAEKELSEKHAISGGVSYLKSRQHQELHQYHPGINEADHGLNGEASMWSANAAYAHDTGKSGDVGNFKVAAEYLYQNKDLTLNFHEDKPNLVGQPRDLHVDGYSVQGSYQIAPKWQVGLRHERVGGTHEARRPSAPPFPTQTSYFNDMKRNTVAVTWQPAKQHQLRLETAHNNFDVGEDTNGDGRSEAVNKTFDQFMLQYQWSLDGGHDNKHHDH</sequence>
<dbReference type="STRING" id="525918.SAMN05660964_03398"/>
<keyword evidence="2" id="KW-1185">Reference proteome</keyword>
<dbReference type="InterPro" id="IPR023614">
    <property type="entry name" value="Porin_dom_sf"/>
</dbReference>
<dbReference type="SUPFAM" id="SSF56935">
    <property type="entry name" value="Porins"/>
    <property type="match status" value="1"/>
</dbReference>
<dbReference type="AlphaFoldDB" id="A0A1H4GEH7"/>
<dbReference type="EMBL" id="FNQP01000031">
    <property type="protein sequence ID" value="SEB07288.1"/>
    <property type="molecule type" value="Genomic_DNA"/>
</dbReference>
<evidence type="ECO:0000313" key="1">
    <source>
        <dbReference type="EMBL" id="SEB07288.1"/>
    </source>
</evidence>
<dbReference type="OrthoDB" id="9788733at2"/>
<accession>A0A1H4GEH7</accession>
<reference evidence="1 2" key="1">
    <citation type="submission" date="2016-10" db="EMBL/GenBank/DDBJ databases">
        <authorList>
            <person name="de Groot N.N."/>
        </authorList>
    </citation>
    <scope>NUCLEOTIDE SEQUENCE [LARGE SCALE GENOMIC DNA]</scope>
    <source>
        <strain evidence="1 2">DSM 21228</strain>
    </source>
</reference>
<gene>
    <name evidence="1" type="ORF">SAMN05660964_03398</name>
</gene>
<name>A0A1H4GEH7_9GAMM</name>
<dbReference type="Proteomes" id="UP000199397">
    <property type="component" value="Unassembled WGS sequence"/>
</dbReference>
<proteinExistence type="predicted"/>